<dbReference type="EMBL" id="QXWZ01000015">
    <property type="protein sequence ID" value="NBI79124.1"/>
    <property type="molecule type" value="Genomic_DNA"/>
</dbReference>
<comment type="caution">
    <text evidence="1">The sequence shown here is derived from an EMBL/GenBank/DDBJ whole genome shotgun (WGS) entry which is preliminary data.</text>
</comment>
<sequence length="81" mass="9146">MGLRKPVDLSKLPKNLKPEIAERVAEHFKDGVFEFDFSTEEMIAVEGNTVYHTIPHYAEGGAESVLDKLRRIMAGNLEETE</sequence>
<evidence type="ECO:0000313" key="2">
    <source>
        <dbReference type="Proteomes" id="UP000446348"/>
    </source>
</evidence>
<reference evidence="1 2" key="1">
    <citation type="submission" date="2018-08" db="EMBL/GenBank/DDBJ databases">
        <title>Murine metabolic-syndrome-specific gut microbial biobank.</title>
        <authorList>
            <person name="Liu C."/>
        </authorList>
    </citation>
    <scope>NUCLEOTIDE SEQUENCE [LARGE SCALE GENOMIC DNA]</scope>
    <source>
        <strain evidence="1 2">X69</strain>
    </source>
</reference>
<dbReference type="RefSeq" id="WP_160209908.1">
    <property type="nucleotide sequence ID" value="NZ_CASBEY010000002.1"/>
</dbReference>
<dbReference type="AlphaFoldDB" id="A0A845RH80"/>
<evidence type="ECO:0000313" key="1">
    <source>
        <dbReference type="EMBL" id="NBI79124.1"/>
    </source>
</evidence>
<protein>
    <submittedName>
        <fullName evidence="1">Uncharacterized protein</fullName>
    </submittedName>
</protein>
<accession>A0A845RH80</accession>
<dbReference type="Proteomes" id="UP000446348">
    <property type="component" value="Unassembled WGS sequence"/>
</dbReference>
<dbReference type="OrthoDB" id="1851517at2"/>
<organism evidence="1 2">
    <name type="scientific">Anaerotruncus colihominis</name>
    <dbReference type="NCBI Taxonomy" id="169435"/>
    <lineage>
        <taxon>Bacteria</taxon>
        <taxon>Bacillati</taxon>
        <taxon>Bacillota</taxon>
        <taxon>Clostridia</taxon>
        <taxon>Eubacteriales</taxon>
        <taxon>Oscillospiraceae</taxon>
        <taxon>Anaerotruncus</taxon>
    </lineage>
</organism>
<name>A0A845RH80_9FIRM</name>
<proteinExistence type="predicted"/>
<gene>
    <name evidence="1" type="ORF">D3Z39_09610</name>
</gene>